<feature type="transmembrane region" description="Helical" evidence="6">
    <location>
        <begin position="109"/>
        <end position="128"/>
    </location>
</feature>
<dbReference type="EMBL" id="JARBHA010000003">
    <property type="protein sequence ID" value="KAJ9704903.1"/>
    <property type="molecule type" value="Genomic_DNA"/>
</dbReference>
<keyword evidence="6" id="KW-1133">Transmembrane helix</keyword>
<dbReference type="GO" id="GO:0005506">
    <property type="term" value="F:iron ion binding"/>
    <property type="evidence" value="ECO:0007669"/>
    <property type="project" value="InterPro"/>
</dbReference>
<keyword evidence="5" id="KW-0503">Monooxygenase</keyword>
<dbReference type="Gene3D" id="1.10.630.10">
    <property type="entry name" value="Cytochrome P450"/>
    <property type="match status" value="1"/>
</dbReference>
<keyword evidence="6" id="KW-0472">Membrane</keyword>
<keyword evidence="2" id="KW-0479">Metal-binding</keyword>
<gene>
    <name evidence="7" type="ORF">PVL29_003113</name>
</gene>
<accession>A0AA39E1N8</accession>
<dbReference type="AlphaFoldDB" id="A0AA39E1N8"/>
<dbReference type="SUPFAM" id="SSF48264">
    <property type="entry name" value="Cytochrome P450"/>
    <property type="match status" value="1"/>
</dbReference>
<dbReference type="InterPro" id="IPR002401">
    <property type="entry name" value="Cyt_P450_E_grp-I"/>
</dbReference>
<keyword evidence="3" id="KW-0560">Oxidoreductase</keyword>
<dbReference type="Pfam" id="PF00067">
    <property type="entry name" value="p450"/>
    <property type="match status" value="1"/>
</dbReference>
<keyword evidence="4" id="KW-0408">Iron</keyword>
<keyword evidence="8" id="KW-1185">Reference proteome</keyword>
<dbReference type="GO" id="GO:0016705">
    <property type="term" value="F:oxidoreductase activity, acting on paired donors, with incorporation or reduction of molecular oxygen"/>
    <property type="evidence" value="ECO:0007669"/>
    <property type="project" value="InterPro"/>
</dbReference>
<evidence type="ECO:0000256" key="6">
    <source>
        <dbReference type="SAM" id="Phobius"/>
    </source>
</evidence>
<organism evidence="7 8">
    <name type="scientific">Vitis rotundifolia</name>
    <name type="common">Muscadine grape</name>
    <dbReference type="NCBI Taxonomy" id="103349"/>
    <lineage>
        <taxon>Eukaryota</taxon>
        <taxon>Viridiplantae</taxon>
        <taxon>Streptophyta</taxon>
        <taxon>Embryophyta</taxon>
        <taxon>Tracheophyta</taxon>
        <taxon>Spermatophyta</taxon>
        <taxon>Magnoliopsida</taxon>
        <taxon>eudicotyledons</taxon>
        <taxon>Gunneridae</taxon>
        <taxon>Pentapetalae</taxon>
        <taxon>rosids</taxon>
        <taxon>Vitales</taxon>
        <taxon>Vitaceae</taxon>
        <taxon>Viteae</taxon>
        <taxon>Vitis</taxon>
    </lineage>
</organism>
<proteinExistence type="predicted"/>
<dbReference type="GO" id="GO:0020037">
    <property type="term" value="F:heme binding"/>
    <property type="evidence" value="ECO:0007669"/>
    <property type="project" value="InterPro"/>
</dbReference>
<evidence type="ECO:0000256" key="3">
    <source>
        <dbReference type="ARBA" id="ARBA00023002"/>
    </source>
</evidence>
<keyword evidence="1" id="KW-0349">Heme</keyword>
<comment type="caution">
    <text evidence="7">The sequence shown here is derived from an EMBL/GenBank/DDBJ whole genome shotgun (WGS) entry which is preliminary data.</text>
</comment>
<dbReference type="PANTHER" id="PTHR47947:SF8">
    <property type="entry name" value="CYTOCHROME P450 82C4-LIKE"/>
    <property type="match status" value="1"/>
</dbReference>
<keyword evidence="6" id="KW-0812">Transmembrane</keyword>
<evidence type="ECO:0000256" key="4">
    <source>
        <dbReference type="ARBA" id="ARBA00023004"/>
    </source>
</evidence>
<evidence type="ECO:0000256" key="2">
    <source>
        <dbReference type="ARBA" id="ARBA00022723"/>
    </source>
</evidence>
<evidence type="ECO:0000256" key="1">
    <source>
        <dbReference type="ARBA" id="ARBA00022617"/>
    </source>
</evidence>
<dbReference type="PANTHER" id="PTHR47947">
    <property type="entry name" value="CYTOCHROME P450 82C3-RELATED"/>
    <property type="match status" value="1"/>
</dbReference>
<dbReference type="GO" id="GO:0046246">
    <property type="term" value="P:terpene biosynthetic process"/>
    <property type="evidence" value="ECO:0007669"/>
    <property type="project" value="TreeGrafter"/>
</dbReference>
<name>A0AA39E1N8_VITRO</name>
<evidence type="ECO:0000313" key="7">
    <source>
        <dbReference type="EMBL" id="KAJ9704903.1"/>
    </source>
</evidence>
<dbReference type="PRINTS" id="PR00463">
    <property type="entry name" value="EP450I"/>
</dbReference>
<reference evidence="7 8" key="1">
    <citation type="journal article" date="2023" name="BMC Biotechnol.">
        <title>Vitis rotundifolia cv Carlos genome sequencing.</title>
        <authorList>
            <person name="Huff M."/>
            <person name="Hulse-Kemp A."/>
            <person name="Scheffler B."/>
            <person name="Youngblood R."/>
            <person name="Simpson S."/>
            <person name="Babiker E."/>
            <person name="Staton M."/>
        </authorList>
    </citation>
    <scope>NUCLEOTIDE SEQUENCE [LARGE SCALE GENOMIC DNA]</scope>
    <source>
        <tissue evidence="7">Leaf</tissue>
    </source>
</reference>
<sequence length="265" mass="30277">MDDDHAMFGFSPYGPYWRDVRKLASVELLSNRQLEFLNHVRDSEVKLLIKELYGQWIQNGDRPVLVDMKEKCWHLAANVMVSEVAGKRNFDTVTNDYESRRCRKALGDFLYPSGIFMVSNAILFLGWLDTVRGYTAKMKRIAREVDQVLGSWVEEHLWKRLSGSMNEAVQDFIHGMLSVIEDGQFSDHDHDTVIRATCLTLIIGGSDSTVITLTWALCPLMNNPSTLKGAQDELDINVGKHRQVDESDIKNLVYLQAIIKKTLRL</sequence>
<evidence type="ECO:0000256" key="5">
    <source>
        <dbReference type="ARBA" id="ARBA00023033"/>
    </source>
</evidence>
<dbReference type="InterPro" id="IPR036396">
    <property type="entry name" value="Cyt_P450_sf"/>
</dbReference>
<dbReference type="InterPro" id="IPR050651">
    <property type="entry name" value="Plant_Cytochrome_P450_Monoox"/>
</dbReference>
<evidence type="ECO:0000313" key="8">
    <source>
        <dbReference type="Proteomes" id="UP001168098"/>
    </source>
</evidence>
<protein>
    <submittedName>
        <fullName evidence="7">Uncharacterized protein</fullName>
    </submittedName>
</protein>
<dbReference type="GO" id="GO:0004497">
    <property type="term" value="F:monooxygenase activity"/>
    <property type="evidence" value="ECO:0007669"/>
    <property type="project" value="UniProtKB-KW"/>
</dbReference>
<dbReference type="Proteomes" id="UP001168098">
    <property type="component" value="Unassembled WGS sequence"/>
</dbReference>
<dbReference type="InterPro" id="IPR001128">
    <property type="entry name" value="Cyt_P450"/>
</dbReference>